<dbReference type="EMBL" id="CAJOBA010009153">
    <property type="protein sequence ID" value="CAF3844875.1"/>
    <property type="molecule type" value="Genomic_DNA"/>
</dbReference>
<evidence type="ECO:0000313" key="2">
    <source>
        <dbReference type="EMBL" id="CAF1562453.1"/>
    </source>
</evidence>
<comment type="caution">
    <text evidence="2">The sequence shown here is derived from an EMBL/GenBank/DDBJ whole genome shotgun (WGS) entry which is preliminary data.</text>
</comment>
<dbReference type="Proteomes" id="UP000677228">
    <property type="component" value="Unassembled WGS sequence"/>
</dbReference>
<evidence type="ECO:0000313" key="5">
    <source>
        <dbReference type="Proteomes" id="UP000663829"/>
    </source>
</evidence>
<gene>
    <name evidence="2" type="ORF">GPM918_LOCUS39848</name>
    <name evidence="1" type="ORF">OVA965_LOCUS18406</name>
    <name evidence="4" type="ORF">SRO942_LOCUS40754</name>
    <name evidence="3" type="ORF">TMI583_LOCUS18419</name>
</gene>
<evidence type="ECO:0000313" key="3">
    <source>
        <dbReference type="EMBL" id="CAF3844875.1"/>
    </source>
</evidence>
<evidence type="ECO:0000313" key="1">
    <source>
        <dbReference type="EMBL" id="CAF1082005.1"/>
    </source>
</evidence>
<sequence length="96" mass="11447">MTDKVRQSENELELDLSKKVQQQELELKFDVQENDQLEHYNRRTNLRIFGVEEEKGEDTNQIVLYLAEVLDIPVFEEDIPGRTKFVNQSKRPNFLH</sequence>
<dbReference type="EMBL" id="CAJNOK010009136">
    <property type="protein sequence ID" value="CAF1082005.1"/>
    <property type="molecule type" value="Genomic_DNA"/>
</dbReference>
<proteinExistence type="predicted"/>
<dbReference type="EMBL" id="CAJOBC010094324">
    <property type="protein sequence ID" value="CAF4423998.1"/>
    <property type="molecule type" value="Genomic_DNA"/>
</dbReference>
<evidence type="ECO:0000313" key="4">
    <source>
        <dbReference type="EMBL" id="CAF4423998.1"/>
    </source>
</evidence>
<name>A0A815XU04_9BILA</name>
<keyword evidence="5" id="KW-1185">Reference proteome</keyword>
<accession>A0A815XU04</accession>
<protein>
    <submittedName>
        <fullName evidence="2">Uncharacterized protein</fullName>
    </submittedName>
</protein>
<organism evidence="2 5">
    <name type="scientific">Didymodactylos carnosus</name>
    <dbReference type="NCBI Taxonomy" id="1234261"/>
    <lineage>
        <taxon>Eukaryota</taxon>
        <taxon>Metazoa</taxon>
        <taxon>Spiralia</taxon>
        <taxon>Gnathifera</taxon>
        <taxon>Rotifera</taxon>
        <taxon>Eurotatoria</taxon>
        <taxon>Bdelloidea</taxon>
        <taxon>Philodinida</taxon>
        <taxon>Philodinidae</taxon>
        <taxon>Didymodactylos</taxon>
    </lineage>
</organism>
<dbReference type="Proteomes" id="UP000682733">
    <property type="component" value="Unassembled WGS sequence"/>
</dbReference>
<dbReference type="AlphaFoldDB" id="A0A815XU04"/>
<dbReference type="Proteomes" id="UP000663829">
    <property type="component" value="Unassembled WGS sequence"/>
</dbReference>
<reference evidence="2" key="1">
    <citation type="submission" date="2021-02" db="EMBL/GenBank/DDBJ databases">
        <authorList>
            <person name="Nowell W R."/>
        </authorList>
    </citation>
    <scope>NUCLEOTIDE SEQUENCE</scope>
</reference>
<dbReference type="EMBL" id="CAJNOQ010028563">
    <property type="protein sequence ID" value="CAF1562453.1"/>
    <property type="molecule type" value="Genomic_DNA"/>
</dbReference>
<dbReference type="OrthoDB" id="10066957at2759"/>
<dbReference type="Proteomes" id="UP000681722">
    <property type="component" value="Unassembled WGS sequence"/>
</dbReference>